<dbReference type="Proteomes" id="UP000034932">
    <property type="component" value="Unassembled WGS sequence"/>
</dbReference>
<proteinExistence type="predicted"/>
<reference evidence="2 3" key="1">
    <citation type="journal article" date="2015" name="Nature">
        <title>rRNA introns, odd ribosomes, and small enigmatic genomes across a large radiation of phyla.</title>
        <authorList>
            <person name="Brown C.T."/>
            <person name="Hug L.A."/>
            <person name="Thomas B.C."/>
            <person name="Sharon I."/>
            <person name="Castelle C.J."/>
            <person name="Singh A."/>
            <person name="Wilkins M.J."/>
            <person name="Williams K.H."/>
            <person name="Banfield J.F."/>
        </authorList>
    </citation>
    <scope>NUCLEOTIDE SEQUENCE [LARGE SCALE GENOMIC DNA]</scope>
</reference>
<comment type="caution">
    <text evidence="2">The sequence shown here is derived from an EMBL/GenBank/DDBJ whole genome shotgun (WGS) entry which is preliminary data.</text>
</comment>
<evidence type="ECO:0000313" key="2">
    <source>
        <dbReference type="EMBL" id="KKQ94487.1"/>
    </source>
</evidence>
<dbReference type="InterPro" id="IPR041049">
    <property type="entry name" value="DUF5615"/>
</dbReference>
<sequence length="122" mass="13981">MKVVIDEDLPRLLADVLISLGFDVVDIRDTKLRGKSDDLVFSFAQRDKAILFSGDLGFSNILRFPLGTHYGIVILRFPNELPVSQINKEMKRLLRKLKTSDYKGNLIIISPGKIRIRRVQRN</sequence>
<accession>A0A0G0LTY6</accession>
<evidence type="ECO:0000313" key="3">
    <source>
        <dbReference type="Proteomes" id="UP000034932"/>
    </source>
</evidence>
<name>A0A0G0LTY6_9BACT</name>
<evidence type="ECO:0000259" key="1">
    <source>
        <dbReference type="Pfam" id="PF18480"/>
    </source>
</evidence>
<protein>
    <recommendedName>
        <fullName evidence="1">DUF5615 domain-containing protein</fullName>
    </recommendedName>
</protein>
<dbReference type="EMBL" id="LBVW01000001">
    <property type="protein sequence ID" value="KKQ94487.1"/>
    <property type="molecule type" value="Genomic_DNA"/>
</dbReference>
<feature type="domain" description="DUF5615" evidence="1">
    <location>
        <begin position="1"/>
        <end position="110"/>
    </location>
</feature>
<gene>
    <name evidence="2" type="ORF">UT19_C0001G0019</name>
</gene>
<dbReference type="AlphaFoldDB" id="A0A0G0LTY6"/>
<dbReference type="Pfam" id="PF18480">
    <property type="entry name" value="DUF5615"/>
    <property type="match status" value="1"/>
</dbReference>
<organism evidence="2 3">
    <name type="scientific">Candidatus Woesebacteria bacterium GW2011_GWB1_39_10b</name>
    <dbReference type="NCBI Taxonomy" id="1618573"/>
    <lineage>
        <taxon>Bacteria</taxon>
        <taxon>Candidatus Woeseibacteriota</taxon>
    </lineage>
</organism>
<dbReference type="STRING" id="1618573.UT19_C0001G0019"/>